<dbReference type="Gramene" id="KMT08245">
    <property type="protein sequence ID" value="KMT08245"/>
    <property type="gene ID" value="BVRB_6g142260"/>
</dbReference>
<organism evidence="2 3">
    <name type="scientific">Beta vulgaris subsp. vulgaris</name>
    <name type="common">Beet</name>
    <dbReference type="NCBI Taxonomy" id="3555"/>
    <lineage>
        <taxon>Eukaryota</taxon>
        <taxon>Viridiplantae</taxon>
        <taxon>Streptophyta</taxon>
        <taxon>Embryophyta</taxon>
        <taxon>Tracheophyta</taxon>
        <taxon>Spermatophyta</taxon>
        <taxon>Magnoliopsida</taxon>
        <taxon>eudicotyledons</taxon>
        <taxon>Gunneridae</taxon>
        <taxon>Pentapetalae</taxon>
        <taxon>Caryophyllales</taxon>
        <taxon>Chenopodiaceae</taxon>
        <taxon>Betoideae</taxon>
        <taxon>Beta</taxon>
    </lineage>
</organism>
<dbReference type="eggNOG" id="ENOG502QUI4">
    <property type="taxonomic scope" value="Eukaryota"/>
</dbReference>
<keyword evidence="3" id="KW-1185">Reference proteome</keyword>
<reference evidence="2 3" key="1">
    <citation type="journal article" date="2014" name="Nature">
        <title>The genome of the recently domesticated crop plant sugar beet (Beta vulgaris).</title>
        <authorList>
            <person name="Dohm J.C."/>
            <person name="Minoche A.E."/>
            <person name="Holtgrawe D."/>
            <person name="Capella-Gutierrez S."/>
            <person name="Zakrzewski F."/>
            <person name="Tafer H."/>
            <person name="Rupp O."/>
            <person name="Sorensen T.R."/>
            <person name="Stracke R."/>
            <person name="Reinhardt R."/>
            <person name="Goesmann A."/>
            <person name="Kraft T."/>
            <person name="Schulz B."/>
            <person name="Stadler P.F."/>
            <person name="Schmidt T."/>
            <person name="Gabaldon T."/>
            <person name="Lehrach H."/>
            <person name="Weisshaar B."/>
            <person name="Himmelbauer H."/>
        </authorList>
    </citation>
    <scope>NUCLEOTIDE SEQUENCE [LARGE SCALE GENOMIC DNA]</scope>
    <source>
        <tissue evidence="2">Taproot</tissue>
    </source>
</reference>
<dbReference type="OrthoDB" id="1721933at2759"/>
<evidence type="ECO:0000313" key="3">
    <source>
        <dbReference type="Proteomes" id="UP000035740"/>
    </source>
</evidence>
<proteinExistence type="predicted"/>
<protein>
    <submittedName>
        <fullName evidence="2">Uncharacterized protein</fullName>
    </submittedName>
</protein>
<dbReference type="AlphaFoldDB" id="A0A0J8C384"/>
<sequence>MNRHRQERETETLNKARQLVYSSENPPSIPHHHPHSHLGSYVSAGAIYHQPPPPPPPVYPTRPIMFSGGASSTLLQQPHNQPLQYHHHQSCLYTTTTPPRITPSGDYYMAHGHALTGSSPTNYTCIGAPVGIPGLAEPPRGRDGLDTEDGLTSPY</sequence>
<name>A0A0J8C384_BETVV</name>
<dbReference type="Proteomes" id="UP000035740">
    <property type="component" value="Chromosome 6"/>
</dbReference>
<feature type="region of interest" description="Disordered" evidence="1">
    <location>
        <begin position="134"/>
        <end position="155"/>
    </location>
</feature>
<gene>
    <name evidence="2" type="ORF">BVRB_6g142260</name>
</gene>
<evidence type="ECO:0000313" key="2">
    <source>
        <dbReference type="EMBL" id="KMT08245.1"/>
    </source>
</evidence>
<accession>A0A0J8C384</accession>
<dbReference type="EMBL" id="KQ090119">
    <property type="protein sequence ID" value="KMT08245.1"/>
    <property type="molecule type" value="Genomic_DNA"/>
</dbReference>
<evidence type="ECO:0000256" key="1">
    <source>
        <dbReference type="SAM" id="MobiDB-lite"/>
    </source>
</evidence>